<proteinExistence type="predicted"/>
<evidence type="ECO:0000313" key="1">
    <source>
        <dbReference type="EMBL" id="MBB1246323.1"/>
    </source>
</evidence>
<evidence type="ECO:0000313" key="2">
    <source>
        <dbReference type="Proteomes" id="UP000766698"/>
    </source>
</evidence>
<protein>
    <submittedName>
        <fullName evidence="1">Uncharacterized protein</fullName>
    </submittedName>
</protein>
<organism evidence="1 2">
    <name type="scientific">Streptomyces durbertensis</name>
    <dbReference type="NCBI Taxonomy" id="2448886"/>
    <lineage>
        <taxon>Bacteria</taxon>
        <taxon>Bacillati</taxon>
        <taxon>Actinomycetota</taxon>
        <taxon>Actinomycetes</taxon>
        <taxon>Kitasatosporales</taxon>
        <taxon>Streptomycetaceae</taxon>
        <taxon>Streptomyces</taxon>
    </lineage>
</organism>
<sequence>MTPFQARHMEKLARLCGMAGVAAPADPAQPQGEWRLYDRAEPATRRDVTAEVRRQVSAGPVPALPLAGRGFLVPGSTSRR</sequence>
<dbReference type="Proteomes" id="UP000766698">
    <property type="component" value="Unassembled WGS sequence"/>
</dbReference>
<gene>
    <name evidence="1" type="ORF">GL263_22595</name>
</gene>
<dbReference type="RefSeq" id="WP_182857592.1">
    <property type="nucleotide sequence ID" value="NZ_WMLF01000459.1"/>
</dbReference>
<reference evidence="2" key="1">
    <citation type="journal article" date="2020" name="Syst. Appl. Microbiol.">
        <title>Streptomyces alkaliterrae sp. nov., isolated from an alkaline soil, and emended descriptions of Streptomyces alkaliphilus, Streptomyces calidiresistens and Streptomyces durbertensis.</title>
        <authorList>
            <person name="Swiecimska M."/>
            <person name="Golinska P."/>
            <person name="Nouioui I."/>
            <person name="Wypij M."/>
            <person name="Rai M."/>
            <person name="Sangal V."/>
            <person name="Goodfellow M."/>
        </authorList>
    </citation>
    <scope>NUCLEOTIDE SEQUENCE [LARGE SCALE GENOMIC DNA]</scope>
    <source>
        <strain evidence="2">DSM 104538</strain>
    </source>
</reference>
<comment type="caution">
    <text evidence="1">The sequence shown here is derived from an EMBL/GenBank/DDBJ whole genome shotgun (WGS) entry which is preliminary data.</text>
</comment>
<accession>A0ABR6EM53</accession>
<keyword evidence="2" id="KW-1185">Reference proteome</keyword>
<name>A0ABR6EM53_9ACTN</name>
<dbReference type="EMBL" id="WMLF01000459">
    <property type="protein sequence ID" value="MBB1246323.1"/>
    <property type="molecule type" value="Genomic_DNA"/>
</dbReference>